<keyword evidence="2" id="KW-1185">Reference proteome</keyword>
<organism evidence="1 2">
    <name type="scientific">Gracilibacillus oryzae</name>
    <dbReference type="NCBI Taxonomy" id="1672701"/>
    <lineage>
        <taxon>Bacteria</taxon>
        <taxon>Bacillati</taxon>
        <taxon>Bacillota</taxon>
        <taxon>Bacilli</taxon>
        <taxon>Bacillales</taxon>
        <taxon>Bacillaceae</taxon>
        <taxon>Gracilibacillus</taxon>
    </lineage>
</organism>
<dbReference type="EMBL" id="WEID01000005">
    <property type="protein sequence ID" value="KAB8139273.1"/>
    <property type="molecule type" value="Genomic_DNA"/>
</dbReference>
<dbReference type="AlphaFoldDB" id="A0A7C8GVN1"/>
<dbReference type="Pfam" id="PF22758">
    <property type="entry name" value="Phage_cement"/>
    <property type="match status" value="1"/>
</dbReference>
<dbReference type="RefSeq" id="WP_153400951.1">
    <property type="nucleotide sequence ID" value="NZ_ML762424.1"/>
</dbReference>
<proteinExistence type="predicted"/>
<sequence length="155" mass="16521">MPGITVYPQYMEESIGKGRLAEYPETRADSGAAAESINWGVGVEYSGDEQVVTYAGGTFRGIALAQTFGEYRVNNISDDIEGAYEQYDAVSFLRKGIVWVEVEEEVSKGDAAVCDSATGNFRAEGTEATTISGVVGEFKSSAVAGELAKLEINLP</sequence>
<protein>
    <submittedName>
        <fullName evidence="1">Uncharacterized protein</fullName>
    </submittedName>
</protein>
<comment type="caution">
    <text evidence="1">The sequence shown here is derived from an EMBL/GenBank/DDBJ whole genome shotgun (WGS) entry which is preliminary data.</text>
</comment>
<reference evidence="1 2" key="1">
    <citation type="submission" date="2019-10" db="EMBL/GenBank/DDBJ databases">
        <title>Gracilibacillus sp. nov. isolated from rice seeds.</title>
        <authorList>
            <person name="He S."/>
        </authorList>
    </citation>
    <scope>NUCLEOTIDE SEQUENCE [LARGE SCALE GENOMIC DNA]</scope>
    <source>
        <strain evidence="1 2">TD8</strain>
    </source>
</reference>
<accession>A0A7C8GVN1</accession>
<dbReference type="OrthoDB" id="2885591at2"/>
<name>A0A7C8GVN1_9BACI</name>
<dbReference type="InterPro" id="IPR054438">
    <property type="entry name" value="Struct_cement_gp24/gp6"/>
</dbReference>
<evidence type="ECO:0000313" key="1">
    <source>
        <dbReference type="EMBL" id="KAB8139273.1"/>
    </source>
</evidence>
<gene>
    <name evidence="1" type="ORF">F9U64_01215</name>
</gene>
<evidence type="ECO:0000313" key="2">
    <source>
        <dbReference type="Proteomes" id="UP000480246"/>
    </source>
</evidence>
<dbReference type="Proteomes" id="UP000480246">
    <property type="component" value="Unassembled WGS sequence"/>
</dbReference>